<dbReference type="GO" id="GO:0004519">
    <property type="term" value="F:endonuclease activity"/>
    <property type="evidence" value="ECO:0007669"/>
    <property type="project" value="InterPro"/>
</dbReference>
<feature type="compositionally biased region" description="Basic and acidic residues" evidence="1">
    <location>
        <begin position="23"/>
        <end position="32"/>
    </location>
</feature>
<feature type="compositionally biased region" description="Basic residues" evidence="1">
    <location>
        <begin position="52"/>
        <end position="64"/>
    </location>
</feature>
<name>X0X9C6_9ZZZZ</name>
<evidence type="ECO:0000256" key="1">
    <source>
        <dbReference type="SAM" id="MobiDB-lite"/>
    </source>
</evidence>
<dbReference type="InterPro" id="IPR002711">
    <property type="entry name" value="HNH"/>
</dbReference>
<evidence type="ECO:0000259" key="2">
    <source>
        <dbReference type="SMART" id="SM00507"/>
    </source>
</evidence>
<proteinExistence type="predicted"/>
<comment type="caution">
    <text evidence="3">The sequence shown here is derived from an EMBL/GenBank/DDBJ whole genome shotgun (WGS) entry which is preliminary data.</text>
</comment>
<dbReference type="SMART" id="SM00507">
    <property type="entry name" value="HNHc"/>
    <property type="match status" value="1"/>
</dbReference>
<dbReference type="EMBL" id="BARS01049351">
    <property type="protein sequence ID" value="GAG32002.1"/>
    <property type="molecule type" value="Genomic_DNA"/>
</dbReference>
<organism evidence="3">
    <name type="scientific">marine sediment metagenome</name>
    <dbReference type="NCBI Taxonomy" id="412755"/>
    <lineage>
        <taxon>unclassified sequences</taxon>
        <taxon>metagenomes</taxon>
        <taxon>ecological metagenomes</taxon>
    </lineage>
</organism>
<gene>
    <name evidence="3" type="ORF">S01H1_73829</name>
</gene>
<sequence>MPWAPKRPCAVCGVAAVDGRCAEHPRPIDPRSAKQKSQPLRRPAGTTSTRRPSPHARGYGKKWQKISRAYRAAHPVCERCGWRRSHAVDHVIPTKQGGHSGAFNLQALCVVCHGMKTAARDGAFGNPIVDIDF</sequence>
<reference evidence="3" key="1">
    <citation type="journal article" date="2014" name="Front. Microbiol.">
        <title>High frequency of phylogenetically diverse reductive dehalogenase-homologous genes in deep subseafloor sedimentary metagenomes.</title>
        <authorList>
            <person name="Kawai M."/>
            <person name="Futagami T."/>
            <person name="Toyoda A."/>
            <person name="Takaki Y."/>
            <person name="Nishi S."/>
            <person name="Hori S."/>
            <person name="Arai W."/>
            <person name="Tsubouchi T."/>
            <person name="Morono Y."/>
            <person name="Uchiyama I."/>
            <person name="Ito T."/>
            <person name="Fujiyama A."/>
            <person name="Inagaki F."/>
            <person name="Takami H."/>
        </authorList>
    </citation>
    <scope>NUCLEOTIDE SEQUENCE</scope>
    <source>
        <strain evidence="3">Expedition CK06-06</strain>
    </source>
</reference>
<dbReference type="GO" id="GO:0008270">
    <property type="term" value="F:zinc ion binding"/>
    <property type="evidence" value="ECO:0007669"/>
    <property type="project" value="InterPro"/>
</dbReference>
<dbReference type="CDD" id="cd00085">
    <property type="entry name" value="HNHc"/>
    <property type="match status" value="1"/>
</dbReference>
<dbReference type="AlphaFoldDB" id="X0X9C6"/>
<evidence type="ECO:0000313" key="3">
    <source>
        <dbReference type="EMBL" id="GAG32002.1"/>
    </source>
</evidence>
<protein>
    <recommendedName>
        <fullName evidence="2">HNH nuclease domain-containing protein</fullName>
    </recommendedName>
</protein>
<accession>X0X9C6</accession>
<dbReference type="GO" id="GO:0003676">
    <property type="term" value="F:nucleic acid binding"/>
    <property type="evidence" value="ECO:0007669"/>
    <property type="project" value="InterPro"/>
</dbReference>
<dbReference type="Gene3D" id="1.10.30.50">
    <property type="match status" value="1"/>
</dbReference>
<feature type="domain" description="HNH nuclease" evidence="2">
    <location>
        <begin position="65"/>
        <end position="114"/>
    </location>
</feature>
<dbReference type="Pfam" id="PF01844">
    <property type="entry name" value="HNH"/>
    <property type="match status" value="1"/>
</dbReference>
<dbReference type="InterPro" id="IPR003615">
    <property type="entry name" value="HNH_nuc"/>
</dbReference>
<feature type="region of interest" description="Disordered" evidence="1">
    <location>
        <begin position="23"/>
        <end position="64"/>
    </location>
</feature>